<dbReference type="OrthoDB" id="8120565at2759"/>
<feature type="transmembrane region" description="Helical" evidence="8">
    <location>
        <begin position="177"/>
        <end position="198"/>
    </location>
</feature>
<evidence type="ECO:0000256" key="8">
    <source>
        <dbReference type="SAM" id="Phobius"/>
    </source>
</evidence>
<feature type="transmembrane region" description="Helical" evidence="8">
    <location>
        <begin position="21"/>
        <end position="45"/>
    </location>
</feature>
<evidence type="ECO:0000256" key="6">
    <source>
        <dbReference type="ARBA" id="ARBA00022989"/>
    </source>
</evidence>
<dbReference type="AlphaFoldDB" id="A0A0A1WK54"/>
<comment type="subcellular location">
    <subcellularLocation>
        <location evidence="1">Cell membrane</location>
        <topology evidence="1">Multi-pass membrane protein</topology>
    </subcellularLocation>
</comment>
<dbReference type="PROSITE" id="PS50850">
    <property type="entry name" value="MFS"/>
    <property type="match status" value="1"/>
</dbReference>
<reference evidence="10" key="2">
    <citation type="journal article" date="2015" name="Gigascience">
        <title>Reconstructing a comprehensive transcriptome assembly of a white-pupal translocated strain of the pest fruit fly Bactrocera cucurbitae.</title>
        <authorList>
            <person name="Sim S.B."/>
            <person name="Calla B."/>
            <person name="Hall B."/>
            <person name="DeRego T."/>
            <person name="Geib S.M."/>
        </authorList>
    </citation>
    <scope>NUCLEOTIDE SEQUENCE</scope>
</reference>
<evidence type="ECO:0000256" key="7">
    <source>
        <dbReference type="ARBA" id="ARBA00023136"/>
    </source>
</evidence>
<dbReference type="InterPro" id="IPR005829">
    <property type="entry name" value="Sugar_transporter_CS"/>
</dbReference>
<keyword evidence="2" id="KW-0813">Transport</keyword>
<dbReference type="GO" id="GO:0005886">
    <property type="term" value="C:plasma membrane"/>
    <property type="evidence" value="ECO:0007669"/>
    <property type="project" value="UniProtKB-SubCell"/>
</dbReference>
<feature type="transmembrane region" description="Helical" evidence="8">
    <location>
        <begin position="269"/>
        <end position="289"/>
    </location>
</feature>
<evidence type="ECO:0000256" key="4">
    <source>
        <dbReference type="ARBA" id="ARBA00022597"/>
    </source>
</evidence>
<evidence type="ECO:0000256" key="2">
    <source>
        <dbReference type="ARBA" id="ARBA00022448"/>
    </source>
</evidence>
<feature type="transmembrane region" description="Helical" evidence="8">
    <location>
        <begin position="153"/>
        <end position="171"/>
    </location>
</feature>
<keyword evidence="6 8" id="KW-1133">Transmembrane helix</keyword>
<evidence type="ECO:0000256" key="3">
    <source>
        <dbReference type="ARBA" id="ARBA00022475"/>
    </source>
</evidence>
<dbReference type="SUPFAM" id="SSF103473">
    <property type="entry name" value="MFS general substrate transporter"/>
    <property type="match status" value="1"/>
</dbReference>
<dbReference type="PANTHER" id="PTHR48021">
    <property type="match status" value="1"/>
</dbReference>
<feature type="domain" description="Major facilitator superfamily (MFS) profile" evidence="9">
    <location>
        <begin position="12"/>
        <end position="461"/>
    </location>
</feature>
<sequence length="470" mass="51410">MLFNMCKNSQGVFNSAYRMQLLAAVSVTIITFCNGIALGWCSPILAKLQSPTENPLDFTATVQQASWIGSLISAGGVTGNLLFGVLLDLIGRKACIYLIAIPHMCFWVLVYFAPSIEYLYAARFASGMTGGGTWVVIPIFIGEIVDPTIRGRLTSLFTLFLNVGMLTGYSLSSYVPYHIIPIVAIVLPLLYLLIVTYFPESPSYLLHCGKEEEAEKSLKFYSNYTASTKLEIEKFNVKYAELKTAVQQQKSQSDAVTLRDFFTKRSLRALLIANTVFFINVATGSFTLLSYMSTIFVAVKTDIHPDTNTVIIGVVQILGAYIAIILVDRFGRKVLLMISSASIGICLAAFGTYAFFVEETSVDLTSFSSWLPLVLMALIILTANLGVIPIPAVVAVEILPPKIRAKGISISVALLSFFSFVQLKVFPPCMEAFGLAATIWTCAAFAALGLLYTTIFLPETKGRSMNIDED</sequence>
<dbReference type="InterPro" id="IPR005828">
    <property type="entry name" value="MFS_sugar_transport-like"/>
</dbReference>
<feature type="transmembrane region" description="Helical" evidence="8">
    <location>
        <begin position="369"/>
        <end position="396"/>
    </location>
</feature>
<evidence type="ECO:0000313" key="11">
    <source>
        <dbReference type="EMBL" id="JAD10469.1"/>
    </source>
</evidence>
<accession>A0A0A1WK54</accession>
<dbReference type="PROSITE" id="PS00216">
    <property type="entry name" value="SUGAR_TRANSPORT_1"/>
    <property type="match status" value="1"/>
</dbReference>
<gene>
    <name evidence="10" type="primary">Tret1_33</name>
    <name evidence="11" type="synonym">Tret1_36</name>
    <name evidence="11" type="ORF">g.34097</name>
    <name evidence="10" type="ORF">g.34100</name>
</gene>
<evidence type="ECO:0000256" key="1">
    <source>
        <dbReference type="ARBA" id="ARBA00004651"/>
    </source>
</evidence>
<proteinExistence type="predicted"/>
<dbReference type="InterPro" id="IPR020846">
    <property type="entry name" value="MFS_dom"/>
</dbReference>
<dbReference type="InterPro" id="IPR044775">
    <property type="entry name" value="MFS_ERD6/Tret1-like"/>
</dbReference>
<dbReference type="FunFam" id="1.20.1250.20:FF:000218">
    <property type="entry name" value="facilitated trehalose transporter Tret1"/>
    <property type="match status" value="1"/>
</dbReference>
<dbReference type="EMBL" id="GBXI01015231">
    <property type="protein sequence ID" value="JAC99060.1"/>
    <property type="molecule type" value="Transcribed_RNA"/>
</dbReference>
<evidence type="ECO:0000256" key="5">
    <source>
        <dbReference type="ARBA" id="ARBA00022692"/>
    </source>
</evidence>
<name>A0A0A1WK54_ZEUCU</name>
<organism evidence="10">
    <name type="scientific">Zeugodacus cucurbitae</name>
    <name type="common">Melon fruit fly</name>
    <name type="synonym">Bactrocera cucurbitae</name>
    <dbReference type="NCBI Taxonomy" id="28588"/>
    <lineage>
        <taxon>Eukaryota</taxon>
        <taxon>Metazoa</taxon>
        <taxon>Ecdysozoa</taxon>
        <taxon>Arthropoda</taxon>
        <taxon>Hexapoda</taxon>
        <taxon>Insecta</taxon>
        <taxon>Pterygota</taxon>
        <taxon>Neoptera</taxon>
        <taxon>Endopterygota</taxon>
        <taxon>Diptera</taxon>
        <taxon>Brachycera</taxon>
        <taxon>Muscomorpha</taxon>
        <taxon>Tephritoidea</taxon>
        <taxon>Tephritidae</taxon>
        <taxon>Zeugodacus</taxon>
        <taxon>Zeugodacus</taxon>
    </lineage>
</organism>
<dbReference type="InterPro" id="IPR050549">
    <property type="entry name" value="MFS_Trehalose_Transporter"/>
</dbReference>
<evidence type="ECO:0000313" key="10">
    <source>
        <dbReference type="EMBL" id="JAC99060.1"/>
    </source>
</evidence>
<keyword evidence="3" id="KW-1003">Cell membrane</keyword>
<dbReference type="Gene3D" id="1.20.1250.20">
    <property type="entry name" value="MFS general substrate transporter like domains"/>
    <property type="match status" value="1"/>
</dbReference>
<keyword evidence="4" id="KW-0762">Sugar transport</keyword>
<evidence type="ECO:0000259" key="9">
    <source>
        <dbReference type="PROSITE" id="PS50850"/>
    </source>
</evidence>
<keyword evidence="7 8" id="KW-0472">Membrane</keyword>
<dbReference type="GeneID" id="105211478"/>
<dbReference type="EMBL" id="GBXI01003823">
    <property type="protein sequence ID" value="JAD10469.1"/>
    <property type="molecule type" value="Transcribed_RNA"/>
</dbReference>
<feature type="transmembrane region" description="Helical" evidence="8">
    <location>
        <begin position="408"/>
        <end position="426"/>
    </location>
</feature>
<dbReference type="CTD" id="105211478"/>
<feature type="transmembrane region" description="Helical" evidence="8">
    <location>
        <begin position="94"/>
        <end position="114"/>
    </location>
</feature>
<dbReference type="GO" id="GO:0051119">
    <property type="term" value="F:sugar transmembrane transporter activity"/>
    <property type="evidence" value="ECO:0007669"/>
    <property type="project" value="InterPro"/>
</dbReference>
<dbReference type="Pfam" id="PF00083">
    <property type="entry name" value="Sugar_tr"/>
    <property type="match status" value="1"/>
</dbReference>
<dbReference type="PANTHER" id="PTHR48021:SF33">
    <property type="entry name" value="AT22075P-RELATED"/>
    <property type="match status" value="1"/>
</dbReference>
<feature type="transmembrane region" description="Helical" evidence="8">
    <location>
        <begin position="309"/>
        <end position="327"/>
    </location>
</feature>
<dbReference type="CDD" id="cd17358">
    <property type="entry name" value="MFS_GLUT6_8_Class3_like"/>
    <property type="match status" value="1"/>
</dbReference>
<feature type="transmembrane region" description="Helical" evidence="8">
    <location>
        <begin position="120"/>
        <end position="141"/>
    </location>
</feature>
<feature type="transmembrane region" description="Helical" evidence="8">
    <location>
        <begin position="334"/>
        <end position="357"/>
    </location>
</feature>
<feature type="transmembrane region" description="Helical" evidence="8">
    <location>
        <begin position="432"/>
        <end position="457"/>
    </location>
</feature>
<feature type="transmembrane region" description="Helical" evidence="8">
    <location>
        <begin position="65"/>
        <end position="87"/>
    </location>
</feature>
<reference evidence="10" key="1">
    <citation type="submission" date="2014-11" db="EMBL/GenBank/DDBJ databases">
        <authorList>
            <person name="Geib S."/>
        </authorList>
    </citation>
    <scope>NUCLEOTIDE SEQUENCE</scope>
</reference>
<protein>
    <submittedName>
        <fullName evidence="10">Facilitated trehalose transporter Tret1</fullName>
    </submittedName>
</protein>
<keyword evidence="5 8" id="KW-0812">Transmembrane</keyword>
<dbReference type="InterPro" id="IPR036259">
    <property type="entry name" value="MFS_trans_sf"/>
</dbReference>